<dbReference type="EMBL" id="CAJNOR010001445">
    <property type="protein sequence ID" value="CAF1144345.1"/>
    <property type="molecule type" value="Genomic_DNA"/>
</dbReference>
<feature type="chain" id="PRO_5032342800" evidence="1">
    <location>
        <begin position="19"/>
        <end position="469"/>
    </location>
</feature>
<keyword evidence="1" id="KW-0732">Signal</keyword>
<evidence type="ECO:0000313" key="3">
    <source>
        <dbReference type="Proteomes" id="UP000663828"/>
    </source>
</evidence>
<gene>
    <name evidence="2" type="ORF">XAT740_LOCUS20597</name>
</gene>
<sequence length="469" mass="52472">MNFIYVSVLLLIVRRTSSAVSYNWTYTYDPSSTAWNPLKGFVPYYYWTGPQPTINFPHSMENQYFSMKSLMRGPNLFDFSSIDSVLNNTAKRNHHAIVRVYADYPGKSQRYDGDIRIGFWQIGFLGHWGEWHTYPNATYFASITHQNQITAAFTSSFTKTKLQLRYFSVTGNYNPINLNIGFHDDSFFQDTYGQSWMFYNTSVTVGATNQWRSQPIGGEVRPELMPCAFANNPTIVCQSITGLKPLDWSTCVQLTHSTYQWLSYAFNTPGYSDLDYSRAVNGSIMQGYSFFVSQIAVSEITCSALSHVMRISVTMSNVGVAPFYYPLTLNVKAADSTNKSAAIYKSISVPISNQLDQFSFVYSFDVTVQTYANIQFSIWLNSPYLVGNQTIVFAISGANTSGIIELPAVPIEPCGTQSVTAGCASYINSAQINGTLGTSYTIRSNTNDFHDQCLSSVSYNTGIALKKTI</sequence>
<reference evidence="2" key="1">
    <citation type="submission" date="2021-02" db="EMBL/GenBank/DDBJ databases">
        <authorList>
            <person name="Nowell W R."/>
        </authorList>
    </citation>
    <scope>NUCLEOTIDE SEQUENCE</scope>
</reference>
<proteinExistence type="predicted"/>
<comment type="caution">
    <text evidence="2">The sequence shown here is derived from an EMBL/GenBank/DDBJ whole genome shotgun (WGS) entry which is preliminary data.</text>
</comment>
<dbReference type="AlphaFoldDB" id="A0A814S7H7"/>
<keyword evidence="3" id="KW-1185">Reference proteome</keyword>
<feature type="signal peptide" evidence="1">
    <location>
        <begin position="1"/>
        <end position="18"/>
    </location>
</feature>
<dbReference type="Proteomes" id="UP000663828">
    <property type="component" value="Unassembled WGS sequence"/>
</dbReference>
<evidence type="ECO:0000256" key="1">
    <source>
        <dbReference type="SAM" id="SignalP"/>
    </source>
</evidence>
<organism evidence="2 3">
    <name type="scientific">Adineta ricciae</name>
    <name type="common">Rotifer</name>
    <dbReference type="NCBI Taxonomy" id="249248"/>
    <lineage>
        <taxon>Eukaryota</taxon>
        <taxon>Metazoa</taxon>
        <taxon>Spiralia</taxon>
        <taxon>Gnathifera</taxon>
        <taxon>Rotifera</taxon>
        <taxon>Eurotatoria</taxon>
        <taxon>Bdelloidea</taxon>
        <taxon>Adinetida</taxon>
        <taxon>Adinetidae</taxon>
        <taxon>Adineta</taxon>
    </lineage>
</organism>
<name>A0A814S7H7_ADIRI</name>
<accession>A0A814S7H7</accession>
<protein>
    <submittedName>
        <fullName evidence="2">Uncharacterized protein</fullName>
    </submittedName>
</protein>
<evidence type="ECO:0000313" key="2">
    <source>
        <dbReference type="EMBL" id="CAF1144345.1"/>
    </source>
</evidence>